<evidence type="ECO:0000256" key="3">
    <source>
        <dbReference type="ARBA" id="ARBA00023293"/>
    </source>
</evidence>
<dbReference type="GO" id="GO:0004383">
    <property type="term" value="F:guanylate cyclase activity"/>
    <property type="evidence" value="ECO:0007669"/>
    <property type="project" value="UniProtKB-EC"/>
</dbReference>
<evidence type="ECO:0000313" key="6">
    <source>
        <dbReference type="Proteomes" id="UP000887566"/>
    </source>
</evidence>
<accession>A0A914UNY6</accession>
<evidence type="ECO:0000313" key="7">
    <source>
        <dbReference type="WBParaSite" id="PSAMB.scaffold11489size3322.g34253.t1"/>
    </source>
</evidence>
<feature type="domain" description="Haem NO binding associated" evidence="5">
    <location>
        <begin position="2"/>
        <end position="95"/>
    </location>
</feature>
<dbReference type="WBParaSite" id="PSAMB.scaffold11489size3322.g34253.t1">
    <property type="protein sequence ID" value="PSAMB.scaffold11489size3322.g34253.t1"/>
    <property type="gene ID" value="PSAMB.scaffold11489size3322.g34253"/>
</dbReference>
<sequence length="103" mass="11519">MVNGGNHCLYLCSPNVSTVKELLDRNLHLGDIPIYDTTRDVIMLNRSRLSQVDLNKKLEEAMKKIVRLQDQLDTQRSETDFLTFGGLPSTVIQALKTGSLTTA</sequence>
<dbReference type="GO" id="GO:0008074">
    <property type="term" value="C:guanylate cyclase complex, soluble"/>
    <property type="evidence" value="ECO:0007669"/>
    <property type="project" value="TreeGrafter"/>
</dbReference>
<dbReference type="AlphaFoldDB" id="A0A914UNY6"/>
<dbReference type="Pfam" id="PF07701">
    <property type="entry name" value="HNOBA"/>
    <property type="match status" value="1"/>
</dbReference>
<organism evidence="6 7">
    <name type="scientific">Plectus sambesii</name>
    <dbReference type="NCBI Taxonomy" id="2011161"/>
    <lineage>
        <taxon>Eukaryota</taxon>
        <taxon>Metazoa</taxon>
        <taxon>Ecdysozoa</taxon>
        <taxon>Nematoda</taxon>
        <taxon>Chromadorea</taxon>
        <taxon>Plectida</taxon>
        <taxon>Plectina</taxon>
        <taxon>Plectoidea</taxon>
        <taxon>Plectidae</taxon>
        <taxon>Plectus</taxon>
    </lineage>
</organism>
<keyword evidence="3" id="KW-0141">cGMP biosynthesis</keyword>
<keyword evidence="4" id="KW-0175">Coiled coil</keyword>
<dbReference type="Gene3D" id="6.10.250.780">
    <property type="match status" value="1"/>
</dbReference>
<dbReference type="PANTHER" id="PTHR45655">
    <property type="entry name" value="GUANYLATE CYCLASE SOLUBLE SUBUNIT BETA-2"/>
    <property type="match status" value="1"/>
</dbReference>
<evidence type="ECO:0000256" key="1">
    <source>
        <dbReference type="ARBA" id="ARBA00012202"/>
    </source>
</evidence>
<dbReference type="PANTHER" id="PTHR45655:SF13">
    <property type="entry name" value="SOLUBLE GUANYLATE CYCLASE GCY-32-RELATED"/>
    <property type="match status" value="1"/>
</dbReference>
<evidence type="ECO:0000256" key="4">
    <source>
        <dbReference type="SAM" id="Coils"/>
    </source>
</evidence>
<feature type="coiled-coil region" evidence="4">
    <location>
        <begin position="51"/>
        <end position="78"/>
    </location>
</feature>
<dbReference type="InterPro" id="IPR011645">
    <property type="entry name" value="HNOB_dom_associated"/>
</dbReference>
<proteinExistence type="predicted"/>
<name>A0A914UNY6_9BILA</name>
<protein>
    <recommendedName>
        <fullName evidence="1">guanylate cyclase</fullName>
        <ecNumber evidence="1">4.6.1.2</ecNumber>
    </recommendedName>
</protein>
<evidence type="ECO:0000259" key="5">
    <source>
        <dbReference type="Pfam" id="PF07701"/>
    </source>
</evidence>
<reference evidence="7" key="1">
    <citation type="submission" date="2022-11" db="UniProtKB">
        <authorList>
            <consortium name="WormBaseParasite"/>
        </authorList>
    </citation>
    <scope>IDENTIFICATION</scope>
</reference>
<dbReference type="EC" id="4.6.1.2" evidence="1"/>
<evidence type="ECO:0000256" key="2">
    <source>
        <dbReference type="ARBA" id="ARBA00022741"/>
    </source>
</evidence>
<keyword evidence="2" id="KW-0547">Nucleotide-binding</keyword>
<dbReference type="Proteomes" id="UP000887566">
    <property type="component" value="Unplaced"/>
</dbReference>
<dbReference type="GO" id="GO:0019934">
    <property type="term" value="P:cGMP-mediated signaling"/>
    <property type="evidence" value="ECO:0007669"/>
    <property type="project" value="TreeGrafter"/>
</dbReference>
<keyword evidence="6" id="KW-1185">Reference proteome</keyword>
<dbReference type="GO" id="GO:0070482">
    <property type="term" value="P:response to oxygen levels"/>
    <property type="evidence" value="ECO:0007669"/>
    <property type="project" value="TreeGrafter"/>
</dbReference>
<dbReference type="GO" id="GO:0000166">
    <property type="term" value="F:nucleotide binding"/>
    <property type="evidence" value="ECO:0007669"/>
    <property type="project" value="UniProtKB-KW"/>
</dbReference>